<reference evidence="4" key="1">
    <citation type="journal article" date="2020" name="mSystems">
        <title>Genome- and Community-Level Interaction Insights into Carbon Utilization and Element Cycling Functions of Hydrothermarchaeota in Hydrothermal Sediment.</title>
        <authorList>
            <person name="Zhou Z."/>
            <person name="Liu Y."/>
            <person name="Xu W."/>
            <person name="Pan J."/>
            <person name="Luo Z.H."/>
            <person name="Li M."/>
        </authorList>
    </citation>
    <scope>NUCLEOTIDE SEQUENCE [LARGE SCALE GENOMIC DNA]</scope>
    <source>
        <strain evidence="4">HyVt-345</strain>
    </source>
</reference>
<dbReference type="PROSITE" id="PS00194">
    <property type="entry name" value="THIOREDOXIN_1"/>
    <property type="match status" value="1"/>
</dbReference>
<dbReference type="InterPro" id="IPR017937">
    <property type="entry name" value="Thioredoxin_CS"/>
</dbReference>
<dbReference type="AlphaFoldDB" id="A0A831QLV2"/>
<dbReference type="InterPro" id="IPR004879">
    <property type="entry name" value="Ssp411-like_TRX"/>
</dbReference>
<dbReference type="InterPro" id="IPR024705">
    <property type="entry name" value="Ssp411"/>
</dbReference>
<evidence type="ECO:0000313" key="4">
    <source>
        <dbReference type="EMBL" id="HEA19358.1"/>
    </source>
</evidence>
<protein>
    <submittedName>
        <fullName evidence="4">DUF255 domain-containing protein</fullName>
    </submittedName>
</protein>
<keyword evidence="2" id="KW-0732">Signal</keyword>
<dbReference type="PANTHER" id="PTHR42899">
    <property type="entry name" value="SPERMATOGENESIS-ASSOCIATED PROTEIN 20"/>
    <property type="match status" value="1"/>
</dbReference>
<organism evidence="4">
    <name type="scientific">Pricia antarctica</name>
    <dbReference type="NCBI Taxonomy" id="641691"/>
    <lineage>
        <taxon>Bacteria</taxon>
        <taxon>Pseudomonadati</taxon>
        <taxon>Bacteroidota</taxon>
        <taxon>Flavobacteriia</taxon>
        <taxon>Flavobacteriales</taxon>
        <taxon>Flavobacteriaceae</taxon>
        <taxon>Pricia</taxon>
    </lineage>
</organism>
<dbReference type="SUPFAM" id="SSF52833">
    <property type="entry name" value="Thioredoxin-like"/>
    <property type="match status" value="1"/>
</dbReference>
<keyword evidence="1" id="KW-0676">Redox-active center</keyword>
<dbReference type="EMBL" id="DRGL01000002">
    <property type="protein sequence ID" value="HEA19358.1"/>
    <property type="molecule type" value="Genomic_DNA"/>
</dbReference>
<evidence type="ECO:0000256" key="2">
    <source>
        <dbReference type="SAM" id="SignalP"/>
    </source>
</evidence>
<dbReference type="Proteomes" id="UP000886191">
    <property type="component" value="Unassembled WGS sequence"/>
</dbReference>
<comment type="caution">
    <text evidence="4">The sequence shown here is derived from an EMBL/GenBank/DDBJ whole genome shotgun (WGS) entry which is preliminary data.</text>
</comment>
<name>A0A831QLV2_9FLAO</name>
<dbReference type="PANTHER" id="PTHR42899:SF1">
    <property type="entry name" value="SPERMATOGENESIS-ASSOCIATED PROTEIN 20"/>
    <property type="match status" value="1"/>
</dbReference>
<accession>A0A831QLV2</accession>
<dbReference type="Pfam" id="PF03190">
    <property type="entry name" value="Thioredox_DsbH"/>
    <property type="match status" value="1"/>
</dbReference>
<dbReference type="Gene3D" id="3.40.30.10">
    <property type="entry name" value="Glutaredoxin"/>
    <property type="match status" value="1"/>
</dbReference>
<feature type="signal peptide" evidence="2">
    <location>
        <begin position="1"/>
        <end position="26"/>
    </location>
</feature>
<dbReference type="InterPro" id="IPR036249">
    <property type="entry name" value="Thioredoxin-like_sf"/>
</dbReference>
<evidence type="ECO:0000259" key="3">
    <source>
        <dbReference type="Pfam" id="PF03190"/>
    </source>
</evidence>
<feature type="chain" id="PRO_5032446996" evidence="2">
    <location>
        <begin position="27"/>
        <end position="178"/>
    </location>
</feature>
<feature type="domain" description="Spermatogenesis-associated protein 20-like TRX" evidence="3">
    <location>
        <begin position="25"/>
        <end position="97"/>
    </location>
</feature>
<sequence>MKISPSHILKVVLFICIGTLTYSAQAQKVEWLTWNEAAELAATDKKPKKIFIDVYTDWCGWCKKMDKDTFQNPEVAAYMTTNFYMVKLDGEGKEPIEYKGKTYTFKPQGRNGYHEFAATLMQGRLSYPTTIFLDEEMNMLSPVPGYQKPKPFLNIAKYFGDNIYKEKDWKAYSGGSGR</sequence>
<proteinExistence type="predicted"/>
<evidence type="ECO:0000256" key="1">
    <source>
        <dbReference type="ARBA" id="ARBA00023284"/>
    </source>
</evidence>
<gene>
    <name evidence="4" type="ORF">ENH87_00355</name>
</gene>